<dbReference type="CDD" id="cd00082">
    <property type="entry name" value="HisKA"/>
    <property type="match status" value="1"/>
</dbReference>
<keyword evidence="7" id="KW-0547">Nucleotide-binding</keyword>
<evidence type="ECO:0000259" key="6">
    <source>
        <dbReference type="PROSITE" id="PS50110"/>
    </source>
</evidence>
<dbReference type="SUPFAM" id="SSF47384">
    <property type="entry name" value="Homodimeric domain of signal transducing histidine kinase"/>
    <property type="match status" value="1"/>
</dbReference>
<dbReference type="Pfam" id="PF07495">
    <property type="entry name" value="Y_Y_Y"/>
    <property type="match status" value="1"/>
</dbReference>
<dbReference type="SUPFAM" id="SSF63829">
    <property type="entry name" value="Calcium-dependent phosphotriesterase"/>
    <property type="match status" value="1"/>
</dbReference>
<comment type="caution">
    <text evidence="7">The sequence shown here is derived from an EMBL/GenBank/DDBJ whole genome shotgun (WGS) entry which is preliminary data.</text>
</comment>
<dbReference type="InterPro" id="IPR005467">
    <property type="entry name" value="His_kinase_dom"/>
</dbReference>
<dbReference type="SMART" id="SM00448">
    <property type="entry name" value="REC"/>
    <property type="match status" value="1"/>
</dbReference>
<dbReference type="EC" id="2.7.13.3" evidence="2"/>
<dbReference type="InterPro" id="IPR036097">
    <property type="entry name" value="HisK_dim/P_sf"/>
</dbReference>
<evidence type="ECO:0000256" key="1">
    <source>
        <dbReference type="ARBA" id="ARBA00000085"/>
    </source>
</evidence>
<evidence type="ECO:0000256" key="4">
    <source>
        <dbReference type="PROSITE-ProRule" id="PRU00169"/>
    </source>
</evidence>
<dbReference type="Gene3D" id="1.10.287.130">
    <property type="match status" value="1"/>
</dbReference>
<keyword evidence="3 4" id="KW-0597">Phosphoprotein</keyword>
<feature type="domain" description="Histidine kinase" evidence="5">
    <location>
        <begin position="783"/>
        <end position="999"/>
    </location>
</feature>
<dbReference type="Pfam" id="PF00072">
    <property type="entry name" value="Response_reg"/>
    <property type="match status" value="1"/>
</dbReference>
<dbReference type="PANTHER" id="PTHR43547">
    <property type="entry name" value="TWO-COMPONENT HISTIDINE KINASE"/>
    <property type="match status" value="1"/>
</dbReference>
<dbReference type="InterPro" id="IPR013783">
    <property type="entry name" value="Ig-like_fold"/>
</dbReference>
<dbReference type="Pfam" id="PF02518">
    <property type="entry name" value="HATPase_c"/>
    <property type="match status" value="1"/>
</dbReference>
<dbReference type="InterPro" id="IPR011006">
    <property type="entry name" value="CheY-like_superfamily"/>
</dbReference>
<sequence length="1143" mass="125642">MARAATAVDLPIAILGRDVSLDRQGIRVLHQDRGGLVWAGTNTGLYVFDGVGFLRMDRAEGFEPSAVIGIVEDGTGDLWVATQAGMQVRHQGSFATAAPAGRPLLADRGQTLAMQANGDLLVISHHRLMVVARQANERWTALPLFSLQQRRQDPSLDRIGSVAVQGDATWFGCGDELCRLQQARIQHFGIREGVTADAWQDILPARDGSLWVQGRHKLLRQAVGAPGFVEQRLPGEPAWVAGASGLLVQDASGNIVVGTKTGLLRLEGDSWKVYDSRQGIMPQPIQSVSTVLADRDGSLWMGVPGWGVLHWVASKAIESWSLWLGSSQPGRATLDRINALTLWTPDDSRLPSTAGVPSNQRWPLTALPPEEAHIEHASPDGSRWNFHFDGRITRQLPGASRPTTVAVLKNYIRGVLVSRTSRFWIYTQGGVDSLDPKTALVKHTDEFQTGTSCSDAVEDNAGRIWVACNTGLYRYSGQWENVLMSLAGSRQRVPITPERIAITPDGRLWVGTIDAQLLVSQISMSDKLLMQPANDVLQAGTRLDFLGTDKRGWLWAGNATGVGVFDGIHWSRLTSRDGLLLDEAGNLAFHADDDGSVWIATKTGLSHLLHPIRLLVSPVWQAEVVAADYGGKDLFPDSTAPFDQHKVATLHLATIGNSRADPVRYRYRLEGVDKGWHETGERSVAYPLAGPGTYRFEVQAIDVNHERTSATATWTFALTAPWWRSPWASLLALPLLIGAGATLAWRWRNTALIARNRQLEQTVDRRTAQLKLALHARNDLLARISHDLRSPLANIIECVNQWRAGDAKRDYPRIIEQSIWQQIGLIDDLLEFSRDEHASTGLEETAGYLHAFLAEIVAQAALMAERGGNRFAHRFDDKLPVLVKADFRRLRQVLLNLLGNAAKFTHGGLVEFEVAVGQGGDRDVRMRFAIRDNGIGIEEEKLESLLKPFVRGSNVEHREGKGLGLSIVAHWLGRMRSRLQAHRLDSGGSEFSFTVDLDTASESEADLNPLDDTSMDAGHDGGGRTIVVVDDQAQNRDMLCDLLDSYGFASFPAGTGREALKIVEEQRPAMVITDQYMDGMDGWGLLKELRRTHADLPVILCSATPPRRPAAYEPELDFDAALLKPVSVRQLLLLVAAQLVKTA</sequence>
<dbReference type="RefSeq" id="WP_377326294.1">
    <property type="nucleotide sequence ID" value="NZ_JBHSNG010000006.1"/>
</dbReference>
<dbReference type="SMART" id="SM00388">
    <property type="entry name" value="HisKA"/>
    <property type="match status" value="1"/>
</dbReference>
<evidence type="ECO:0000313" key="7">
    <source>
        <dbReference type="EMBL" id="MFC5581147.1"/>
    </source>
</evidence>
<evidence type="ECO:0000313" key="8">
    <source>
        <dbReference type="Proteomes" id="UP001596111"/>
    </source>
</evidence>
<dbReference type="PROSITE" id="PS50110">
    <property type="entry name" value="RESPONSE_REGULATORY"/>
    <property type="match status" value="1"/>
</dbReference>
<dbReference type="EMBL" id="JBHSNG010000006">
    <property type="protein sequence ID" value="MFC5581147.1"/>
    <property type="molecule type" value="Genomic_DNA"/>
</dbReference>
<dbReference type="InterPro" id="IPR011123">
    <property type="entry name" value="Y_Y_Y"/>
</dbReference>
<dbReference type="CDD" id="cd00075">
    <property type="entry name" value="HATPase"/>
    <property type="match status" value="1"/>
</dbReference>
<feature type="domain" description="Response regulatory" evidence="6">
    <location>
        <begin position="1025"/>
        <end position="1139"/>
    </location>
</feature>
<dbReference type="Gene3D" id="2.60.40.10">
    <property type="entry name" value="Immunoglobulins"/>
    <property type="match status" value="1"/>
</dbReference>
<comment type="catalytic activity">
    <reaction evidence="1">
        <text>ATP + protein L-histidine = ADP + protein N-phospho-L-histidine.</text>
        <dbReference type="EC" id="2.7.13.3"/>
    </reaction>
</comment>
<dbReference type="CDD" id="cd00156">
    <property type="entry name" value="REC"/>
    <property type="match status" value="1"/>
</dbReference>
<name>A0ABW0SVW5_9GAMM</name>
<feature type="modified residue" description="4-aspartylphosphate" evidence="4">
    <location>
        <position position="1074"/>
    </location>
</feature>
<evidence type="ECO:0000256" key="2">
    <source>
        <dbReference type="ARBA" id="ARBA00012438"/>
    </source>
</evidence>
<dbReference type="Gene3D" id="3.40.50.2300">
    <property type="match status" value="1"/>
</dbReference>
<dbReference type="SUPFAM" id="SSF55874">
    <property type="entry name" value="ATPase domain of HSP90 chaperone/DNA topoisomerase II/histidine kinase"/>
    <property type="match status" value="1"/>
</dbReference>
<evidence type="ECO:0000256" key="3">
    <source>
        <dbReference type="ARBA" id="ARBA00022553"/>
    </source>
</evidence>
<dbReference type="PROSITE" id="PS50109">
    <property type="entry name" value="HIS_KIN"/>
    <property type="match status" value="1"/>
</dbReference>
<dbReference type="GO" id="GO:0005524">
    <property type="term" value="F:ATP binding"/>
    <property type="evidence" value="ECO:0007669"/>
    <property type="project" value="UniProtKB-KW"/>
</dbReference>
<dbReference type="PANTHER" id="PTHR43547:SF2">
    <property type="entry name" value="HYBRID SIGNAL TRANSDUCTION HISTIDINE KINASE C"/>
    <property type="match status" value="1"/>
</dbReference>
<dbReference type="Proteomes" id="UP001596111">
    <property type="component" value="Unassembled WGS sequence"/>
</dbReference>
<accession>A0ABW0SVW5</accession>
<dbReference type="InterPro" id="IPR015943">
    <property type="entry name" value="WD40/YVTN_repeat-like_dom_sf"/>
</dbReference>
<dbReference type="SUPFAM" id="SSF52172">
    <property type="entry name" value="CheY-like"/>
    <property type="match status" value="1"/>
</dbReference>
<dbReference type="Gene3D" id="3.30.565.10">
    <property type="entry name" value="Histidine kinase-like ATPase, C-terminal domain"/>
    <property type="match status" value="1"/>
</dbReference>
<dbReference type="InterPro" id="IPR001789">
    <property type="entry name" value="Sig_transdc_resp-reg_receiver"/>
</dbReference>
<dbReference type="InterPro" id="IPR003661">
    <property type="entry name" value="HisK_dim/P_dom"/>
</dbReference>
<dbReference type="Gene3D" id="2.130.10.10">
    <property type="entry name" value="YVTN repeat-like/Quinoprotein amine dehydrogenase"/>
    <property type="match status" value="2"/>
</dbReference>
<keyword evidence="7" id="KW-0067">ATP-binding</keyword>
<evidence type="ECO:0000259" key="5">
    <source>
        <dbReference type="PROSITE" id="PS50109"/>
    </source>
</evidence>
<dbReference type="Pfam" id="PF00512">
    <property type="entry name" value="HisKA"/>
    <property type="match status" value="1"/>
</dbReference>
<organism evidence="7 8">
    <name type="scientific">Rhodanobacter terrae</name>
    <dbReference type="NCBI Taxonomy" id="418647"/>
    <lineage>
        <taxon>Bacteria</taxon>
        <taxon>Pseudomonadati</taxon>
        <taxon>Pseudomonadota</taxon>
        <taxon>Gammaproteobacteria</taxon>
        <taxon>Lysobacterales</taxon>
        <taxon>Rhodanobacteraceae</taxon>
        <taxon>Rhodanobacter</taxon>
    </lineage>
</organism>
<dbReference type="InterPro" id="IPR003594">
    <property type="entry name" value="HATPase_dom"/>
</dbReference>
<reference evidence="8" key="1">
    <citation type="journal article" date="2019" name="Int. J. Syst. Evol. Microbiol.">
        <title>The Global Catalogue of Microorganisms (GCM) 10K type strain sequencing project: providing services to taxonomists for standard genome sequencing and annotation.</title>
        <authorList>
            <consortium name="The Broad Institute Genomics Platform"/>
            <consortium name="The Broad Institute Genome Sequencing Center for Infectious Disease"/>
            <person name="Wu L."/>
            <person name="Ma J."/>
        </authorList>
    </citation>
    <scope>NUCLEOTIDE SEQUENCE [LARGE SCALE GENOMIC DNA]</scope>
    <source>
        <strain evidence="8">CGMCC 1.13587</strain>
    </source>
</reference>
<dbReference type="SMART" id="SM00387">
    <property type="entry name" value="HATPase_c"/>
    <property type="match status" value="1"/>
</dbReference>
<dbReference type="InterPro" id="IPR036890">
    <property type="entry name" value="HATPase_C_sf"/>
</dbReference>
<gene>
    <name evidence="7" type="ORF">ACFPPB_08495</name>
</gene>
<keyword evidence="8" id="KW-1185">Reference proteome</keyword>
<protein>
    <recommendedName>
        <fullName evidence="2">histidine kinase</fullName>
        <ecNumber evidence="2">2.7.13.3</ecNumber>
    </recommendedName>
</protein>
<proteinExistence type="predicted"/>